<dbReference type="GO" id="GO:0006955">
    <property type="term" value="P:immune response"/>
    <property type="evidence" value="ECO:0007669"/>
    <property type="project" value="InterPro"/>
</dbReference>
<dbReference type="InterPro" id="IPR021184">
    <property type="entry name" value="TNF_CS"/>
</dbReference>
<evidence type="ECO:0000256" key="5">
    <source>
        <dbReference type="ARBA" id="ARBA00023157"/>
    </source>
</evidence>
<feature type="region of interest" description="Disordered" evidence="7">
    <location>
        <begin position="165"/>
        <end position="185"/>
    </location>
</feature>
<comment type="similarity">
    <text evidence="2">Belongs to the tumor necrosis factor family.</text>
</comment>
<evidence type="ECO:0000256" key="3">
    <source>
        <dbReference type="ARBA" id="ARBA00022514"/>
    </source>
</evidence>
<comment type="subcellular location">
    <subcellularLocation>
        <location evidence="1">Secreted</location>
    </subcellularLocation>
</comment>
<dbReference type="AlphaFoldDB" id="A0A7R9F6S3"/>
<dbReference type="PROSITE" id="PS50049">
    <property type="entry name" value="THD_2"/>
    <property type="match status" value="1"/>
</dbReference>
<feature type="region of interest" description="Disordered" evidence="7">
    <location>
        <begin position="29"/>
        <end position="59"/>
    </location>
</feature>
<proteinExistence type="inferred from homology"/>
<dbReference type="GO" id="GO:0016020">
    <property type="term" value="C:membrane"/>
    <property type="evidence" value="ECO:0007669"/>
    <property type="project" value="InterPro"/>
</dbReference>
<dbReference type="EMBL" id="OD569493">
    <property type="protein sequence ID" value="CAD7448017.1"/>
    <property type="molecule type" value="Genomic_DNA"/>
</dbReference>
<dbReference type="InterPro" id="IPR008983">
    <property type="entry name" value="Tumour_necrosis_fac-like_dom"/>
</dbReference>
<dbReference type="PANTHER" id="PTHR15151:SF24">
    <property type="entry name" value="A PROLIFERATION-INDUCING LIGAND-LIKE PROTEIN-RELATED"/>
    <property type="match status" value="1"/>
</dbReference>
<evidence type="ECO:0000256" key="1">
    <source>
        <dbReference type="ARBA" id="ARBA00004613"/>
    </source>
</evidence>
<dbReference type="Gene3D" id="2.60.120.40">
    <property type="match status" value="1"/>
</dbReference>
<accession>A0A7R9F6S3</accession>
<dbReference type="GO" id="GO:0005164">
    <property type="term" value="F:tumor necrosis factor receptor binding"/>
    <property type="evidence" value="ECO:0007669"/>
    <property type="project" value="InterPro"/>
</dbReference>
<organism evidence="9">
    <name type="scientific">Timema bartmani</name>
    <dbReference type="NCBI Taxonomy" id="61472"/>
    <lineage>
        <taxon>Eukaryota</taxon>
        <taxon>Metazoa</taxon>
        <taxon>Ecdysozoa</taxon>
        <taxon>Arthropoda</taxon>
        <taxon>Hexapoda</taxon>
        <taxon>Insecta</taxon>
        <taxon>Pterygota</taxon>
        <taxon>Neoptera</taxon>
        <taxon>Polyneoptera</taxon>
        <taxon>Phasmatodea</taxon>
        <taxon>Timematodea</taxon>
        <taxon>Timematoidea</taxon>
        <taxon>Timematidae</taxon>
        <taxon>Timema</taxon>
    </lineage>
</organism>
<evidence type="ECO:0000256" key="4">
    <source>
        <dbReference type="ARBA" id="ARBA00022525"/>
    </source>
</evidence>
<keyword evidence="5" id="KW-1015">Disulfide bond</keyword>
<dbReference type="Pfam" id="PF00229">
    <property type="entry name" value="TNF"/>
    <property type="match status" value="1"/>
</dbReference>
<dbReference type="PANTHER" id="PTHR15151">
    <property type="entry name" value="PROTEIN EIGER"/>
    <property type="match status" value="1"/>
</dbReference>
<keyword evidence="3" id="KW-0202">Cytokine</keyword>
<protein>
    <recommendedName>
        <fullName evidence="8">THD domain-containing protein</fullName>
    </recommendedName>
</protein>
<feature type="domain" description="THD" evidence="8">
    <location>
        <begin position="214"/>
        <end position="369"/>
    </location>
</feature>
<evidence type="ECO:0000259" key="8">
    <source>
        <dbReference type="PROSITE" id="PS50049"/>
    </source>
</evidence>
<reference evidence="9" key="1">
    <citation type="submission" date="2020-11" db="EMBL/GenBank/DDBJ databases">
        <authorList>
            <person name="Tran Van P."/>
        </authorList>
    </citation>
    <scope>NUCLEOTIDE SEQUENCE</scope>
</reference>
<dbReference type="GO" id="GO:0005615">
    <property type="term" value="C:extracellular space"/>
    <property type="evidence" value="ECO:0007669"/>
    <property type="project" value="UniProtKB-KW"/>
</dbReference>
<name>A0A7R9F6S3_9NEOP</name>
<keyword evidence="6" id="KW-0325">Glycoprotein</keyword>
<dbReference type="InterPro" id="IPR006052">
    <property type="entry name" value="TNF_dom"/>
</dbReference>
<keyword evidence="4" id="KW-0964">Secreted</keyword>
<evidence type="ECO:0000313" key="9">
    <source>
        <dbReference type="EMBL" id="CAD7448017.1"/>
    </source>
</evidence>
<dbReference type="SUPFAM" id="SSF49842">
    <property type="entry name" value="TNF-like"/>
    <property type="match status" value="1"/>
</dbReference>
<sequence length="375" mass="41924">MAFRFQTIEERFTQQLQQLVQVINPVSTQTNSGTLPSALPALMPEPTSQRRPENTVDPGCHKFPIVRVQPVPHKHLEEEGVTGVLRPPILDAMEPAPVDALGPVLKIRSGVNTVWSSKPPLKKYSSPTDIPLLTRQSRVMQTDSSSSGVPLIVPYIPSGQHETKYQEQKASPVTVVHSGGKNRQRRLKTERINPALETLDEQTTSRPTRTRQLVVAHYHGSFSCVTETGYQLCVECAHLGNGRLRHPDGIFTDWAASSWMNQLGMNRHFTLQQGGTVTIRTSGVYYIYAQIYYVDEHDTNGYRVYVNNIPVLQCTTSTSHVPNTSQSNTCHSTTLHYLNQSDQLSIRDVEGLRYSLFEPAKSFFGLIKMGDATIK</sequence>
<dbReference type="PROSITE" id="PS00251">
    <property type="entry name" value="THD_1"/>
    <property type="match status" value="1"/>
</dbReference>
<evidence type="ECO:0000256" key="2">
    <source>
        <dbReference type="ARBA" id="ARBA00008670"/>
    </source>
</evidence>
<dbReference type="GO" id="GO:0005125">
    <property type="term" value="F:cytokine activity"/>
    <property type="evidence" value="ECO:0007669"/>
    <property type="project" value="UniProtKB-KW"/>
</dbReference>
<dbReference type="InterPro" id="IPR051748">
    <property type="entry name" value="TNF_Ligand_Superfamily"/>
</dbReference>
<evidence type="ECO:0000256" key="6">
    <source>
        <dbReference type="ARBA" id="ARBA00023180"/>
    </source>
</evidence>
<gene>
    <name evidence="9" type="ORF">TBIB3V08_LOCUS10310</name>
</gene>
<evidence type="ECO:0000256" key="7">
    <source>
        <dbReference type="SAM" id="MobiDB-lite"/>
    </source>
</evidence>